<dbReference type="InterPro" id="IPR018946">
    <property type="entry name" value="PhoD-like_MPP"/>
</dbReference>
<dbReference type="AlphaFoldDB" id="A0A4Q7V1F2"/>
<reference evidence="4 5" key="1">
    <citation type="submission" date="2019-02" db="EMBL/GenBank/DDBJ databases">
        <title>Sequencing the genomes of 1000 actinobacteria strains.</title>
        <authorList>
            <person name="Klenk H.-P."/>
        </authorList>
    </citation>
    <scope>NUCLEOTIDE SEQUENCE [LARGE SCALE GENOMIC DNA]</scope>
    <source>
        <strain evidence="4 5">DSM 45779</strain>
    </source>
</reference>
<accession>A0A4Q7V1F2</accession>
<dbReference type="PANTHER" id="PTHR43606">
    <property type="entry name" value="PHOSPHATASE, PUTATIVE (AFU_ORTHOLOGUE AFUA_6G08710)-RELATED"/>
    <property type="match status" value="1"/>
</dbReference>
<name>A0A4Q7V1F2_PSEST</name>
<dbReference type="SUPFAM" id="SSF56300">
    <property type="entry name" value="Metallo-dependent phosphatases"/>
    <property type="match status" value="1"/>
</dbReference>
<evidence type="ECO:0000259" key="3">
    <source>
        <dbReference type="Pfam" id="PF16655"/>
    </source>
</evidence>
<dbReference type="InterPro" id="IPR032093">
    <property type="entry name" value="PhoD_N"/>
</dbReference>
<keyword evidence="1" id="KW-0732">Signal</keyword>
<dbReference type="PROSITE" id="PS51318">
    <property type="entry name" value="TAT"/>
    <property type="match status" value="1"/>
</dbReference>
<evidence type="ECO:0000313" key="4">
    <source>
        <dbReference type="EMBL" id="RZT88327.1"/>
    </source>
</evidence>
<dbReference type="PANTHER" id="PTHR43606:SF2">
    <property type="entry name" value="ALKALINE PHOSPHATASE FAMILY PROTEIN (AFU_ORTHOLOGUE AFUA_5G03860)"/>
    <property type="match status" value="1"/>
</dbReference>
<proteinExistence type="predicted"/>
<gene>
    <name evidence="4" type="ORF">EV383_5266</name>
</gene>
<evidence type="ECO:0000259" key="2">
    <source>
        <dbReference type="Pfam" id="PF09423"/>
    </source>
</evidence>
<dbReference type="RefSeq" id="WP_242623318.1">
    <property type="nucleotide sequence ID" value="NZ_SHKL01000001.1"/>
</dbReference>
<dbReference type="Pfam" id="PF09423">
    <property type="entry name" value="PhoD"/>
    <property type="match status" value="1"/>
</dbReference>
<dbReference type="Gene3D" id="3.60.21.70">
    <property type="entry name" value="PhoD-like phosphatase"/>
    <property type="match status" value="1"/>
</dbReference>
<dbReference type="Pfam" id="PF16655">
    <property type="entry name" value="PhoD_N"/>
    <property type="match status" value="1"/>
</dbReference>
<dbReference type="InterPro" id="IPR029052">
    <property type="entry name" value="Metallo-depent_PP-like"/>
</dbReference>
<feature type="chain" id="PRO_5021022435" evidence="1">
    <location>
        <begin position="32"/>
        <end position="531"/>
    </location>
</feature>
<feature type="signal peptide" evidence="1">
    <location>
        <begin position="1"/>
        <end position="31"/>
    </location>
</feature>
<dbReference type="InterPro" id="IPR052900">
    <property type="entry name" value="Phospholipid_Metab_Enz"/>
</dbReference>
<comment type="caution">
    <text evidence="4">The sequence shown here is derived from an EMBL/GenBank/DDBJ whole genome shotgun (WGS) entry which is preliminary data.</text>
</comment>
<keyword evidence="5" id="KW-1185">Reference proteome</keyword>
<dbReference type="CDD" id="cd07389">
    <property type="entry name" value="MPP_PhoD"/>
    <property type="match status" value="1"/>
</dbReference>
<dbReference type="EMBL" id="SHKL01000001">
    <property type="protein sequence ID" value="RZT88327.1"/>
    <property type="molecule type" value="Genomic_DNA"/>
</dbReference>
<dbReference type="Proteomes" id="UP000291591">
    <property type="component" value="Unassembled WGS sequence"/>
</dbReference>
<organism evidence="4 5">
    <name type="scientific">Pseudonocardia sediminis</name>
    <dbReference type="NCBI Taxonomy" id="1397368"/>
    <lineage>
        <taxon>Bacteria</taxon>
        <taxon>Bacillati</taxon>
        <taxon>Actinomycetota</taxon>
        <taxon>Actinomycetes</taxon>
        <taxon>Pseudonocardiales</taxon>
        <taxon>Pseudonocardiaceae</taxon>
        <taxon>Pseudonocardia</taxon>
    </lineage>
</organism>
<dbReference type="InterPro" id="IPR006311">
    <property type="entry name" value="TAT_signal"/>
</dbReference>
<evidence type="ECO:0000313" key="5">
    <source>
        <dbReference type="Proteomes" id="UP000291591"/>
    </source>
</evidence>
<dbReference type="InterPro" id="IPR038607">
    <property type="entry name" value="PhoD-like_sf"/>
</dbReference>
<sequence length="531" mass="58145">MPTTRRDVLRAGLTATATLTAAGALGGTAFAASPARPRPAAPGEVFTLGVASGEPTPTGVVLWTRLATDPTADDGLGGLGNRTTDVEWEIALDERFTRILRRGRTRTGPELGHSVHVEVGGLAPGREYWYRFRAGSALSPPGRTRTAPSPGSMAPLAMCFTSCSQFEHGYFTAYRHLAEERADVVLHLGDYIYEYEAGGYEAPGGNVRDHAGPETTTLAGYRQRHGQYHADADLQAAHASAPWLVVFDDHEVENNWADDVRELPIDPPGDFTARRTAALRAYWENMPLRAAQRPRGADMQLFRRVGFGGLVTFHMLDTRQYRGDQPCGDEFRTDCAERTDPARSLPGSAQERWIADGFARSRARWDVLGQQVFFSQVDFAPGAGRGFNPDAWDGYPGSRDRVVDSWTAATKRARARNLVVLTGDVHAHWGADIKARFDDPSSPVIGTELVSSSITSGGDGSETQKDTATTLAENPHIRFYNNRRGYVSTRFEPNRLTSEFKVVPYVKKPGAPVETRARFVTEDRNPGLNPA</sequence>
<evidence type="ECO:0000256" key="1">
    <source>
        <dbReference type="SAM" id="SignalP"/>
    </source>
</evidence>
<feature type="domain" description="Phospholipase D N-terminal" evidence="3">
    <location>
        <begin position="48"/>
        <end position="146"/>
    </location>
</feature>
<dbReference type="Gene3D" id="2.60.40.380">
    <property type="entry name" value="Purple acid phosphatase-like, N-terminal"/>
    <property type="match status" value="1"/>
</dbReference>
<protein>
    <submittedName>
        <fullName evidence="4">Alkaline phosphatase D</fullName>
    </submittedName>
</protein>
<feature type="domain" description="PhoD-like phosphatase metallophosphatase" evidence="2">
    <location>
        <begin position="159"/>
        <end position="500"/>
    </location>
</feature>